<dbReference type="RefSeq" id="WP_343765232.1">
    <property type="nucleotide sequence ID" value="NZ_BAAACF010000001.1"/>
</dbReference>
<proteinExistence type="predicted"/>
<dbReference type="Proteomes" id="UP001500339">
    <property type="component" value="Unassembled WGS sequence"/>
</dbReference>
<name>A0ABP3TTV0_9CLOT</name>
<evidence type="ECO:0000259" key="2">
    <source>
        <dbReference type="Pfam" id="PF18623"/>
    </source>
</evidence>
<organism evidence="3 4">
    <name type="scientific">Clostridium malenominatum</name>
    <dbReference type="NCBI Taxonomy" id="1539"/>
    <lineage>
        <taxon>Bacteria</taxon>
        <taxon>Bacillati</taxon>
        <taxon>Bacillota</taxon>
        <taxon>Clostridia</taxon>
        <taxon>Eubacteriales</taxon>
        <taxon>Clostridiaceae</taxon>
        <taxon>Clostridium</taxon>
    </lineage>
</organism>
<reference evidence="4" key="1">
    <citation type="journal article" date="2019" name="Int. J. Syst. Evol. Microbiol.">
        <title>The Global Catalogue of Microorganisms (GCM) 10K type strain sequencing project: providing services to taxonomists for standard genome sequencing and annotation.</title>
        <authorList>
            <consortium name="The Broad Institute Genomics Platform"/>
            <consortium name="The Broad Institute Genome Sequencing Center for Infectious Disease"/>
            <person name="Wu L."/>
            <person name="Ma J."/>
        </authorList>
    </citation>
    <scope>NUCLEOTIDE SEQUENCE [LARGE SCALE GENOMIC DNA]</scope>
    <source>
        <strain evidence="4">JCM 1405</strain>
    </source>
</reference>
<dbReference type="Pfam" id="PF18623">
    <property type="entry name" value="TnsE_C"/>
    <property type="match status" value="1"/>
</dbReference>
<keyword evidence="4" id="KW-1185">Reference proteome</keyword>
<dbReference type="InterPro" id="IPR041419">
    <property type="entry name" value="TnsE_C"/>
</dbReference>
<feature type="domain" description="TnsE C-terminal" evidence="2">
    <location>
        <begin position="371"/>
        <end position="493"/>
    </location>
</feature>
<accession>A0ABP3TTV0</accession>
<dbReference type="EMBL" id="BAAACF010000001">
    <property type="protein sequence ID" value="GAA0716363.1"/>
    <property type="molecule type" value="Genomic_DNA"/>
</dbReference>
<protein>
    <recommendedName>
        <fullName evidence="2">TnsE C-terminal domain-containing protein</fullName>
    </recommendedName>
</protein>
<evidence type="ECO:0000313" key="3">
    <source>
        <dbReference type="EMBL" id="GAA0716363.1"/>
    </source>
</evidence>
<comment type="caution">
    <text evidence="3">The sequence shown here is derived from an EMBL/GenBank/DDBJ whole genome shotgun (WGS) entry which is preliminary data.</text>
</comment>
<evidence type="ECO:0000313" key="4">
    <source>
        <dbReference type="Proteomes" id="UP001500339"/>
    </source>
</evidence>
<evidence type="ECO:0000256" key="1">
    <source>
        <dbReference type="SAM" id="MobiDB-lite"/>
    </source>
</evidence>
<gene>
    <name evidence="3" type="ORF">GCM10008905_00700</name>
</gene>
<feature type="region of interest" description="Disordered" evidence="1">
    <location>
        <begin position="260"/>
        <end position="293"/>
    </location>
</feature>
<sequence length="509" mass="59762">MSKAIVKIKDWPFPRGEKAKLTWIGEPFKENNKWMFYAYFKGNIATRKIMLDWASIHFLSVDKYYTDGNLNNGELLEEKDIIDINLKGVKAEYIEKDWGIWVRGFKDNTKSKTFNFYKKGTLYTIPIIEVIRVVLAPNRFMLNRILEMDTLENYFTYEIKDNKLDIHFTAQYDRKLLKSEKINHLAWLLTNEKVFRMLNSIGTNLWQLGELKLDFLLDNFNIRARVNRNGRNTRIVEIISLKKKKINVDMINIYHPSLEESRNTDEAKKRKYVGNNNKNNNRELDTEADGAAESSEEINTFQISHEYEIMPKINKLKSGRKIRRVKEDKNTKIYTLENGQARTVADVGGENMLMGLEFTNLSNVQEKGELEEFVEMLKLLEKRKDVKSVEIIIGELPEGKKGKRFAKLNDGVTKRKYAIGKIIMINDKVCSLIEIERENRLLSMLLLKGNILVKWKRIYSIILLSLVNESGKWSNATIKKLERMEIIINRIKHINNEIIERVNYIYKKL</sequence>